<evidence type="ECO:0000313" key="2">
    <source>
        <dbReference type="Proteomes" id="UP000614350"/>
    </source>
</evidence>
<name>A0A834JID7_VESVU</name>
<reference evidence="1" key="1">
    <citation type="journal article" date="2020" name="G3 (Bethesda)">
        <title>High-Quality Assemblies for Three Invasive Social Wasps from the &lt;i&gt;Vespula&lt;/i&gt; Genus.</title>
        <authorList>
            <person name="Harrop T.W.R."/>
            <person name="Guhlin J."/>
            <person name="McLaughlin G.M."/>
            <person name="Permina E."/>
            <person name="Stockwell P."/>
            <person name="Gilligan J."/>
            <person name="Le Lec M.F."/>
            <person name="Gruber M.A.M."/>
            <person name="Quinn O."/>
            <person name="Lovegrove M."/>
            <person name="Duncan E.J."/>
            <person name="Remnant E.J."/>
            <person name="Van Eeckhoven J."/>
            <person name="Graham B."/>
            <person name="Knapp R.A."/>
            <person name="Langford K.W."/>
            <person name="Kronenberg Z."/>
            <person name="Press M.O."/>
            <person name="Eacker S.M."/>
            <person name="Wilson-Rankin E.E."/>
            <person name="Purcell J."/>
            <person name="Lester P.J."/>
            <person name="Dearden P.K."/>
        </authorList>
    </citation>
    <scope>NUCLEOTIDE SEQUENCE</scope>
    <source>
        <strain evidence="1">Marl-1</strain>
    </source>
</reference>
<sequence>MKHPIYVWNEERSVSDEYALTYASSNCKYGSRAVIMEFSRISWQDITSIREDRRLWVGNEKPRQKEHRILPKYCCHGNGGLRGMLGLDQDSEENTPLVACTRCS</sequence>
<evidence type="ECO:0000313" key="1">
    <source>
        <dbReference type="EMBL" id="KAF7388973.1"/>
    </source>
</evidence>
<dbReference type="Proteomes" id="UP000614350">
    <property type="component" value="Unassembled WGS sequence"/>
</dbReference>
<proteinExistence type="predicted"/>
<accession>A0A834JID7</accession>
<protein>
    <submittedName>
        <fullName evidence="1">Uncharacterized protein</fullName>
    </submittedName>
</protein>
<dbReference type="EMBL" id="JACSEA010000011">
    <property type="protein sequence ID" value="KAF7388973.1"/>
    <property type="molecule type" value="Genomic_DNA"/>
</dbReference>
<gene>
    <name evidence="1" type="ORF">HZH66_010110</name>
</gene>
<dbReference type="AlphaFoldDB" id="A0A834JID7"/>
<keyword evidence="2" id="KW-1185">Reference proteome</keyword>
<organism evidence="1 2">
    <name type="scientific">Vespula vulgaris</name>
    <name type="common">Yellow jacket</name>
    <name type="synonym">Wasp</name>
    <dbReference type="NCBI Taxonomy" id="7454"/>
    <lineage>
        <taxon>Eukaryota</taxon>
        <taxon>Metazoa</taxon>
        <taxon>Ecdysozoa</taxon>
        <taxon>Arthropoda</taxon>
        <taxon>Hexapoda</taxon>
        <taxon>Insecta</taxon>
        <taxon>Pterygota</taxon>
        <taxon>Neoptera</taxon>
        <taxon>Endopterygota</taxon>
        <taxon>Hymenoptera</taxon>
        <taxon>Apocrita</taxon>
        <taxon>Aculeata</taxon>
        <taxon>Vespoidea</taxon>
        <taxon>Vespidae</taxon>
        <taxon>Vespinae</taxon>
        <taxon>Vespula</taxon>
    </lineage>
</organism>
<comment type="caution">
    <text evidence="1">The sequence shown here is derived from an EMBL/GenBank/DDBJ whole genome shotgun (WGS) entry which is preliminary data.</text>
</comment>